<dbReference type="HOGENOM" id="CLU_1415351_0_0_1"/>
<feature type="region of interest" description="Disordered" evidence="1">
    <location>
        <begin position="166"/>
        <end position="192"/>
    </location>
</feature>
<evidence type="ECO:0000256" key="1">
    <source>
        <dbReference type="SAM" id="MobiDB-lite"/>
    </source>
</evidence>
<evidence type="ECO:0000313" key="2">
    <source>
        <dbReference type="EMBL" id="KDQ64789.1"/>
    </source>
</evidence>
<name>A0A067QCT1_9AGAM</name>
<dbReference type="AlphaFoldDB" id="A0A067QCT1"/>
<proteinExistence type="predicted"/>
<reference evidence="3" key="1">
    <citation type="journal article" date="2014" name="Proc. Natl. Acad. Sci. U.S.A.">
        <title>Extensive sampling of basidiomycete genomes demonstrates inadequacy of the white-rot/brown-rot paradigm for wood decay fungi.</title>
        <authorList>
            <person name="Riley R."/>
            <person name="Salamov A.A."/>
            <person name="Brown D.W."/>
            <person name="Nagy L.G."/>
            <person name="Floudas D."/>
            <person name="Held B.W."/>
            <person name="Levasseur A."/>
            <person name="Lombard V."/>
            <person name="Morin E."/>
            <person name="Otillar R."/>
            <person name="Lindquist E.A."/>
            <person name="Sun H."/>
            <person name="LaButti K.M."/>
            <person name="Schmutz J."/>
            <person name="Jabbour D."/>
            <person name="Luo H."/>
            <person name="Baker S.E."/>
            <person name="Pisabarro A.G."/>
            <person name="Walton J.D."/>
            <person name="Blanchette R.A."/>
            <person name="Henrissat B."/>
            <person name="Martin F."/>
            <person name="Cullen D."/>
            <person name="Hibbett D.S."/>
            <person name="Grigoriev I.V."/>
        </authorList>
    </citation>
    <scope>NUCLEOTIDE SEQUENCE [LARGE SCALE GENOMIC DNA]</scope>
    <source>
        <strain evidence="3">MUCL 33604</strain>
    </source>
</reference>
<accession>A0A067QCT1</accession>
<protein>
    <submittedName>
        <fullName evidence="2">Uncharacterized protein</fullName>
    </submittedName>
</protein>
<sequence length="192" mass="22394">MTSTFPKRLNRAKCVRREGPMRPEAYELLRKLRPLATLPPELIPSETNHPPLMHQGYPMHETIVRDYAIAHNLIHRYANGKIEWLQTWENIWNKLDTEFDVGAELIQVWEVSGGALWVVQNNYDMVDPTKKPVAQEVWQAFGKALGYKKPPKWYLDMRWGIYPRRRRPQAAASREPARPAEELTDNRPPSAD</sequence>
<gene>
    <name evidence="2" type="ORF">JAAARDRAFT_188080</name>
</gene>
<dbReference type="InParanoid" id="A0A067QCT1"/>
<keyword evidence="3" id="KW-1185">Reference proteome</keyword>
<feature type="compositionally biased region" description="Basic and acidic residues" evidence="1">
    <location>
        <begin position="175"/>
        <end position="185"/>
    </location>
</feature>
<dbReference type="Proteomes" id="UP000027265">
    <property type="component" value="Unassembled WGS sequence"/>
</dbReference>
<dbReference type="EMBL" id="KL197709">
    <property type="protein sequence ID" value="KDQ64789.1"/>
    <property type="molecule type" value="Genomic_DNA"/>
</dbReference>
<evidence type="ECO:0000313" key="3">
    <source>
        <dbReference type="Proteomes" id="UP000027265"/>
    </source>
</evidence>
<organism evidence="2 3">
    <name type="scientific">Jaapia argillacea MUCL 33604</name>
    <dbReference type="NCBI Taxonomy" id="933084"/>
    <lineage>
        <taxon>Eukaryota</taxon>
        <taxon>Fungi</taxon>
        <taxon>Dikarya</taxon>
        <taxon>Basidiomycota</taxon>
        <taxon>Agaricomycotina</taxon>
        <taxon>Agaricomycetes</taxon>
        <taxon>Agaricomycetidae</taxon>
        <taxon>Jaapiales</taxon>
        <taxon>Jaapiaceae</taxon>
        <taxon>Jaapia</taxon>
    </lineage>
</organism>